<organism evidence="1 2">
    <name type="scientific">Psophocarpus tetragonolobus</name>
    <name type="common">Winged bean</name>
    <name type="synonym">Dolichos tetragonolobus</name>
    <dbReference type="NCBI Taxonomy" id="3891"/>
    <lineage>
        <taxon>Eukaryota</taxon>
        <taxon>Viridiplantae</taxon>
        <taxon>Streptophyta</taxon>
        <taxon>Embryophyta</taxon>
        <taxon>Tracheophyta</taxon>
        <taxon>Spermatophyta</taxon>
        <taxon>Magnoliopsida</taxon>
        <taxon>eudicotyledons</taxon>
        <taxon>Gunneridae</taxon>
        <taxon>Pentapetalae</taxon>
        <taxon>rosids</taxon>
        <taxon>fabids</taxon>
        <taxon>Fabales</taxon>
        <taxon>Fabaceae</taxon>
        <taxon>Papilionoideae</taxon>
        <taxon>50 kb inversion clade</taxon>
        <taxon>NPAAA clade</taxon>
        <taxon>indigoferoid/millettioid clade</taxon>
        <taxon>Phaseoleae</taxon>
        <taxon>Psophocarpus</taxon>
    </lineage>
</organism>
<dbReference type="AlphaFoldDB" id="A0AAN9S378"/>
<gene>
    <name evidence="1" type="ORF">VNO78_23476</name>
</gene>
<comment type="caution">
    <text evidence="1">The sequence shown here is derived from an EMBL/GenBank/DDBJ whole genome shotgun (WGS) entry which is preliminary data.</text>
</comment>
<name>A0AAN9S378_PSOTE</name>
<proteinExistence type="predicted"/>
<accession>A0AAN9S378</accession>
<evidence type="ECO:0000313" key="1">
    <source>
        <dbReference type="EMBL" id="KAK7388654.1"/>
    </source>
</evidence>
<protein>
    <submittedName>
        <fullName evidence="1">Uncharacterized protein</fullName>
    </submittedName>
</protein>
<evidence type="ECO:0000313" key="2">
    <source>
        <dbReference type="Proteomes" id="UP001386955"/>
    </source>
</evidence>
<dbReference type="Proteomes" id="UP001386955">
    <property type="component" value="Unassembled WGS sequence"/>
</dbReference>
<sequence length="66" mass="7279">MNHDSTPPVYGKRRIFLYINSAQRDAFLANEASSNEVLVEIALALGPLINCFLRGGFCSSHNRGLL</sequence>
<dbReference type="EMBL" id="JAYMYS010000006">
    <property type="protein sequence ID" value="KAK7388654.1"/>
    <property type="molecule type" value="Genomic_DNA"/>
</dbReference>
<keyword evidence="2" id="KW-1185">Reference proteome</keyword>
<reference evidence="1 2" key="1">
    <citation type="submission" date="2024-01" db="EMBL/GenBank/DDBJ databases">
        <title>The genomes of 5 underutilized Papilionoideae crops provide insights into root nodulation and disease resistanc.</title>
        <authorList>
            <person name="Jiang F."/>
        </authorList>
    </citation>
    <scope>NUCLEOTIDE SEQUENCE [LARGE SCALE GENOMIC DNA]</scope>
    <source>
        <strain evidence="1">DUOXIRENSHENG_FW03</strain>
        <tissue evidence="1">Leaves</tissue>
    </source>
</reference>